<proteinExistence type="predicted"/>
<protein>
    <submittedName>
        <fullName evidence="1">Uncharacterized protein</fullName>
    </submittedName>
</protein>
<comment type="caution">
    <text evidence="1">The sequence shown here is derived from an EMBL/GenBank/DDBJ whole genome shotgun (WGS) entry which is preliminary data.</text>
</comment>
<accession>A0ABR3V0Q5</accession>
<evidence type="ECO:0000313" key="2">
    <source>
        <dbReference type="Proteomes" id="UP001586593"/>
    </source>
</evidence>
<name>A0ABR3V0Q5_9PEZI</name>
<sequence length="66" mass="7413">MQAVHPIAMLYANNAAMYVVSGPREVAAEVPVSHRCWLFLAGVIRRRETKAAPPENDRHCRDVVLQ</sequence>
<reference evidence="1 2" key="1">
    <citation type="journal article" date="2024" name="Commun. Biol.">
        <title>Comparative genomic analysis of thermophilic fungi reveals convergent evolutionary adaptations and gene losses.</title>
        <authorList>
            <person name="Steindorff A.S."/>
            <person name="Aguilar-Pontes M.V."/>
            <person name="Robinson A.J."/>
            <person name="Andreopoulos B."/>
            <person name="LaButti K."/>
            <person name="Kuo A."/>
            <person name="Mondo S."/>
            <person name="Riley R."/>
            <person name="Otillar R."/>
            <person name="Haridas S."/>
            <person name="Lipzen A."/>
            <person name="Grimwood J."/>
            <person name="Schmutz J."/>
            <person name="Clum A."/>
            <person name="Reid I.D."/>
            <person name="Moisan M.C."/>
            <person name="Butler G."/>
            <person name="Nguyen T.T.M."/>
            <person name="Dewar K."/>
            <person name="Conant G."/>
            <person name="Drula E."/>
            <person name="Henrissat B."/>
            <person name="Hansel C."/>
            <person name="Singer S."/>
            <person name="Hutchinson M.I."/>
            <person name="de Vries R.P."/>
            <person name="Natvig D.O."/>
            <person name="Powell A.J."/>
            <person name="Tsang A."/>
            <person name="Grigoriev I.V."/>
        </authorList>
    </citation>
    <scope>NUCLEOTIDE SEQUENCE [LARGE SCALE GENOMIC DNA]</scope>
    <source>
        <strain evidence="1 2">ATCC 24622</strain>
    </source>
</reference>
<keyword evidence="2" id="KW-1185">Reference proteome</keyword>
<dbReference type="Proteomes" id="UP001586593">
    <property type="component" value="Unassembled WGS sequence"/>
</dbReference>
<evidence type="ECO:0000313" key="1">
    <source>
        <dbReference type="EMBL" id="KAL1835195.1"/>
    </source>
</evidence>
<dbReference type="EMBL" id="JAZHXJ010003401">
    <property type="protein sequence ID" value="KAL1835195.1"/>
    <property type="molecule type" value="Genomic_DNA"/>
</dbReference>
<organism evidence="1 2">
    <name type="scientific">Phialemonium thermophilum</name>
    <dbReference type="NCBI Taxonomy" id="223376"/>
    <lineage>
        <taxon>Eukaryota</taxon>
        <taxon>Fungi</taxon>
        <taxon>Dikarya</taxon>
        <taxon>Ascomycota</taxon>
        <taxon>Pezizomycotina</taxon>
        <taxon>Sordariomycetes</taxon>
        <taxon>Sordariomycetidae</taxon>
        <taxon>Cephalothecales</taxon>
        <taxon>Cephalothecaceae</taxon>
        <taxon>Phialemonium</taxon>
    </lineage>
</organism>
<gene>
    <name evidence="1" type="ORF">VTK73DRAFT_6069</name>
</gene>